<keyword evidence="3 5" id="KW-0195">Cyclin</keyword>
<sequence length="565" mass="64488">AWDSCDSGTFCAEVEVYRKNVSFEIMKLYPTRRANMDKENRDEVKLEEASVRITRARAKALGTVGGLPPQKPPLKQEQRQVQPNSKRAAPDNNKLRVSACLQDKKRAVLKDSTNTFYVNSNVTCLHASKVLPSQARKATVKKNVKVVPTICIDPLVEEDTREKVAEDIAKTRTQESILAVNLKRHLTIQPNEFTSVQEQDVADPMLLEQTSNKRARIRSPSRKGETFSSALFTQTVLSEKFLSTGNNAEEVELSENLEASDGMAIAIIDSAHKDPQMCSVYAANIYTNLRVTELDRRPSVNYMEMLQRDVTQGMRGILIDWLVEVSEEYRLVPDTLYLTVNLIDRYLSEKYIGKQRLQLLGITCMLIASKYEEICAPRVEEFCFITDNTYKREEVCSNLVLEYRSFCLFKMSRGATLHLYILKRLSQIVLKMESHILNVLGFQLSAATTKKFLRRFIQAAQSMYKVPRIQLEFLSNYLAELSLTDHSFLKFLPSLIAASAVFLARWTLDQSDNPWNLTLQHYTSYQASDLKATVVELHELQLNTKGSSLNAIREKYKQQKVRSFC</sequence>
<accession>A0AA88UMT4</accession>
<dbReference type="InterPro" id="IPR039361">
    <property type="entry name" value="Cyclin"/>
</dbReference>
<feature type="domain" description="Cyclin-like" evidence="7">
    <location>
        <begin position="451"/>
        <end position="539"/>
    </location>
</feature>
<keyword evidence="4" id="KW-0131">Cell cycle</keyword>
<evidence type="ECO:0000256" key="6">
    <source>
        <dbReference type="SAM" id="MobiDB-lite"/>
    </source>
</evidence>
<evidence type="ECO:0000256" key="1">
    <source>
        <dbReference type="ARBA" id="ARBA00006955"/>
    </source>
</evidence>
<dbReference type="InterPro" id="IPR013763">
    <property type="entry name" value="Cyclin-like_dom"/>
</dbReference>
<dbReference type="InterPro" id="IPR006671">
    <property type="entry name" value="Cyclin_N"/>
</dbReference>
<organism evidence="9 10">
    <name type="scientific">Escallonia rubra</name>
    <dbReference type="NCBI Taxonomy" id="112253"/>
    <lineage>
        <taxon>Eukaryota</taxon>
        <taxon>Viridiplantae</taxon>
        <taxon>Streptophyta</taxon>
        <taxon>Embryophyta</taxon>
        <taxon>Tracheophyta</taxon>
        <taxon>Spermatophyta</taxon>
        <taxon>Magnoliopsida</taxon>
        <taxon>eudicotyledons</taxon>
        <taxon>Gunneridae</taxon>
        <taxon>Pentapetalae</taxon>
        <taxon>asterids</taxon>
        <taxon>campanulids</taxon>
        <taxon>Escalloniales</taxon>
        <taxon>Escalloniaceae</taxon>
        <taxon>Escallonia</taxon>
    </lineage>
</organism>
<dbReference type="SMART" id="SM01332">
    <property type="entry name" value="Cyclin_C"/>
    <property type="match status" value="1"/>
</dbReference>
<dbReference type="PROSITE" id="PS00292">
    <property type="entry name" value="CYCLINS"/>
    <property type="match status" value="1"/>
</dbReference>
<dbReference type="Pfam" id="PF00134">
    <property type="entry name" value="Cyclin_N"/>
    <property type="match status" value="1"/>
</dbReference>
<dbReference type="GO" id="GO:0051301">
    <property type="term" value="P:cell division"/>
    <property type="evidence" value="ECO:0007669"/>
    <property type="project" value="UniProtKB-KW"/>
</dbReference>
<comment type="similarity">
    <text evidence="1">Belongs to the cyclin family. Cyclin AB subfamily.</text>
</comment>
<dbReference type="SUPFAM" id="SSF47954">
    <property type="entry name" value="Cyclin-like"/>
    <property type="match status" value="2"/>
</dbReference>
<proteinExistence type="inferred from homology"/>
<dbReference type="PANTHER" id="PTHR10177">
    <property type="entry name" value="CYCLINS"/>
    <property type="match status" value="1"/>
</dbReference>
<dbReference type="AlphaFoldDB" id="A0AA88UMT4"/>
<keyword evidence="2" id="KW-0132">Cell division</keyword>
<feature type="region of interest" description="Disordered" evidence="6">
    <location>
        <begin position="60"/>
        <end position="93"/>
    </location>
</feature>
<evidence type="ECO:0000259" key="8">
    <source>
        <dbReference type="SMART" id="SM01332"/>
    </source>
</evidence>
<dbReference type="Pfam" id="PF02984">
    <property type="entry name" value="Cyclin_C"/>
    <property type="match status" value="1"/>
</dbReference>
<evidence type="ECO:0008006" key="11">
    <source>
        <dbReference type="Google" id="ProtNLM"/>
    </source>
</evidence>
<dbReference type="FunFam" id="1.10.472.10:FF:000167">
    <property type="entry name" value="Mitotic cyclin 6"/>
    <property type="match status" value="1"/>
</dbReference>
<dbReference type="FunFam" id="1.10.472.10:FF:000013">
    <property type="entry name" value="Cyclin A1"/>
    <property type="match status" value="1"/>
</dbReference>
<dbReference type="Gene3D" id="1.10.472.10">
    <property type="entry name" value="Cyclin-like"/>
    <property type="match status" value="1"/>
</dbReference>
<dbReference type="CDD" id="cd20506">
    <property type="entry name" value="CYCLIN_AtCycA-like_rpt2"/>
    <property type="match status" value="1"/>
</dbReference>
<protein>
    <recommendedName>
        <fullName evidence="11">Cyclin A2</fullName>
    </recommendedName>
</protein>
<evidence type="ECO:0000313" key="10">
    <source>
        <dbReference type="Proteomes" id="UP001187471"/>
    </source>
</evidence>
<feature type="non-terminal residue" evidence="9">
    <location>
        <position position="1"/>
    </location>
</feature>
<evidence type="ECO:0000256" key="4">
    <source>
        <dbReference type="ARBA" id="ARBA00023306"/>
    </source>
</evidence>
<evidence type="ECO:0000256" key="3">
    <source>
        <dbReference type="ARBA" id="ARBA00023127"/>
    </source>
</evidence>
<evidence type="ECO:0000256" key="2">
    <source>
        <dbReference type="ARBA" id="ARBA00022618"/>
    </source>
</evidence>
<dbReference type="GO" id="GO:0044772">
    <property type="term" value="P:mitotic cell cycle phase transition"/>
    <property type="evidence" value="ECO:0007669"/>
    <property type="project" value="InterPro"/>
</dbReference>
<dbReference type="InterPro" id="IPR048258">
    <property type="entry name" value="Cyclins_cyclin-box"/>
</dbReference>
<name>A0AA88UMT4_9ASTE</name>
<comment type="caution">
    <text evidence="9">The sequence shown here is derived from an EMBL/GenBank/DDBJ whole genome shotgun (WGS) entry which is preliminary data.</text>
</comment>
<keyword evidence="10" id="KW-1185">Reference proteome</keyword>
<dbReference type="InterPro" id="IPR036915">
    <property type="entry name" value="Cyclin-like_sf"/>
</dbReference>
<dbReference type="Proteomes" id="UP001187471">
    <property type="component" value="Unassembled WGS sequence"/>
</dbReference>
<feature type="domain" description="Cyclin-like" evidence="7">
    <location>
        <begin position="320"/>
        <end position="402"/>
    </location>
</feature>
<dbReference type="GO" id="GO:0016538">
    <property type="term" value="F:cyclin-dependent protein serine/threonine kinase regulator activity"/>
    <property type="evidence" value="ECO:0007669"/>
    <property type="project" value="InterPro"/>
</dbReference>
<evidence type="ECO:0000259" key="7">
    <source>
        <dbReference type="SMART" id="SM00385"/>
    </source>
</evidence>
<gene>
    <name evidence="9" type="ORF">RJ640_028691</name>
</gene>
<reference evidence="9" key="1">
    <citation type="submission" date="2022-12" db="EMBL/GenBank/DDBJ databases">
        <title>Draft genome assemblies for two species of Escallonia (Escalloniales).</title>
        <authorList>
            <person name="Chanderbali A."/>
            <person name="Dervinis C."/>
            <person name="Anghel I."/>
            <person name="Soltis D."/>
            <person name="Soltis P."/>
            <person name="Zapata F."/>
        </authorList>
    </citation>
    <scope>NUCLEOTIDE SEQUENCE</scope>
    <source>
        <strain evidence="9">UCBG92.1500</strain>
        <tissue evidence="9">Leaf</tissue>
    </source>
</reference>
<feature type="domain" description="Cyclin C-terminal" evidence="8">
    <location>
        <begin position="447"/>
        <end position="565"/>
    </location>
</feature>
<dbReference type="EMBL" id="JAVXUO010000597">
    <property type="protein sequence ID" value="KAK2990914.1"/>
    <property type="molecule type" value="Genomic_DNA"/>
</dbReference>
<dbReference type="SMART" id="SM00385">
    <property type="entry name" value="CYCLIN"/>
    <property type="match status" value="2"/>
</dbReference>
<evidence type="ECO:0000313" key="9">
    <source>
        <dbReference type="EMBL" id="KAK2990914.1"/>
    </source>
</evidence>
<dbReference type="InterPro" id="IPR046965">
    <property type="entry name" value="Cyclin_A/B-like"/>
</dbReference>
<dbReference type="PIRSF" id="PIRSF001771">
    <property type="entry name" value="Cyclin_A_B_D_E"/>
    <property type="match status" value="1"/>
</dbReference>
<evidence type="ECO:0000256" key="5">
    <source>
        <dbReference type="RuleBase" id="RU000383"/>
    </source>
</evidence>
<dbReference type="InterPro" id="IPR004367">
    <property type="entry name" value="Cyclin_C-dom"/>
</dbReference>